<dbReference type="PANTHER" id="PTHR22947">
    <property type="entry name" value="MAJOR SPERM PROTEIN"/>
    <property type="match status" value="1"/>
</dbReference>
<gene>
    <name evidence="2" type="ORF">CAUJ_LOCUS9399</name>
</gene>
<dbReference type="Proteomes" id="UP000835052">
    <property type="component" value="Unassembled WGS sequence"/>
</dbReference>
<dbReference type="InterPro" id="IPR051774">
    <property type="entry name" value="Sperm-specific_class_P"/>
</dbReference>
<dbReference type="Gene3D" id="2.60.40.10">
    <property type="entry name" value="Immunoglobulins"/>
    <property type="match status" value="1"/>
</dbReference>
<evidence type="ECO:0000259" key="1">
    <source>
        <dbReference type="PROSITE" id="PS50202"/>
    </source>
</evidence>
<dbReference type="PANTHER" id="PTHR22947:SF6">
    <property type="entry name" value="MAJOR SPERM PROTEIN"/>
    <property type="match status" value="1"/>
</dbReference>
<dbReference type="InterPro" id="IPR013783">
    <property type="entry name" value="Ig-like_fold"/>
</dbReference>
<sequence>MLIFSGNTVKWTAPEGQNIVKVINKSPSRFAIKIKSSDVETYTTCPVYDIIEADHTLNLVVVRKKAPMKDDKISISYLECEADDTDAAAVFKKPNLTPNVYIVTMKCITTSTER</sequence>
<dbReference type="PROSITE" id="PS50202">
    <property type="entry name" value="MSP"/>
    <property type="match status" value="1"/>
</dbReference>
<feature type="domain" description="MSP" evidence="1">
    <location>
        <begin position="1"/>
        <end position="114"/>
    </location>
</feature>
<comment type="caution">
    <text evidence="2">The sequence shown here is derived from an EMBL/GenBank/DDBJ whole genome shotgun (WGS) entry which is preliminary data.</text>
</comment>
<dbReference type="InterPro" id="IPR008962">
    <property type="entry name" value="PapD-like_sf"/>
</dbReference>
<name>A0A8S1HJP9_9PELO</name>
<dbReference type="InterPro" id="IPR000535">
    <property type="entry name" value="MSP_dom"/>
</dbReference>
<evidence type="ECO:0000313" key="2">
    <source>
        <dbReference type="EMBL" id="CAD6193480.1"/>
    </source>
</evidence>
<reference evidence="2" key="1">
    <citation type="submission" date="2020-10" db="EMBL/GenBank/DDBJ databases">
        <authorList>
            <person name="Kikuchi T."/>
        </authorList>
    </citation>
    <scope>NUCLEOTIDE SEQUENCE</scope>
    <source>
        <strain evidence="2">NKZ352</strain>
    </source>
</reference>
<dbReference type="EMBL" id="CAJGYM010000035">
    <property type="protein sequence ID" value="CAD6193480.1"/>
    <property type="molecule type" value="Genomic_DNA"/>
</dbReference>
<evidence type="ECO:0000313" key="3">
    <source>
        <dbReference type="Proteomes" id="UP000835052"/>
    </source>
</evidence>
<dbReference type="Pfam" id="PF00635">
    <property type="entry name" value="Motile_Sperm"/>
    <property type="match status" value="1"/>
</dbReference>
<dbReference type="AlphaFoldDB" id="A0A8S1HJP9"/>
<accession>A0A8S1HJP9</accession>
<keyword evidence="3" id="KW-1185">Reference proteome</keyword>
<protein>
    <recommendedName>
        <fullName evidence="1">MSP domain-containing protein</fullName>
    </recommendedName>
</protein>
<dbReference type="SUPFAM" id="SSF49354">
    <property type="entry name" value="PapD-like"/>
    <property type="match status" value="1"/>
</dbReference>
<proteinExistence type="predicted"/>
<organism evidence="2 3">
    <name type="scientific">Caenorhabditis auriculariae</name>
    <dbReference type="NCBI Taxonomy" id="2777116"/>
    <lineage>
        <taxon>Eukaryota</taxon>
        <taxon>Metazoa</taxon>
        <taxon>Ecdysozoa</taxon>
        <taxon>Nematoda</taxon>
        <taxon>Chromadorea</taxon>
        <taxon>Rhabditida</taxon>
        <taxon>Rhabditina</taxon>
        <taxon>Rhabditomorpha</taxon>
        <taxon>Rhabditoidea</taxon>
        <taxon>Rhabditidae</taxon>
        <taxon>Peloderinae</taxon>
        <taxon>Caenorhabditis</taxon>
    </lineage>
</organism>
<dbReference type="OrthoDB" id="5866971at2759"/>